<reference evidence="2" key="2">
    <citation type="journal article" date="2023" name="IMA Fungus">
        <title>Comparative genomic study of the Penicillium genus elucidates a diverse pangenome and 15 lateral gene transfer events.</title>
        <authorList>
            <person name="Petersen C."/>
            <person name="Sorensen T."/>
            <person name="Nielsen M.R."/>
            <person name="Sondergaard T.E."/>
            <person name="Sorensen J.L."/>
            <person name="Fitzpatrick D.A."/>
            <person name="Frisvad J.C."/>
            <person name="Nielsen K.L."/>
        </authorList>
    </citation>
    <scope>NUCLEOTIDE SEQUENCE</scope>
    <source>
        <strain evidence="2">IBT 34128</strain>
    </source>
</reference>
<sequence>MQFTTNILLAMMAATCVVAVPGKRRPPPPTPPILVMSLTNVFFLRFIGPLVKRDAVAKACSTNQHPRQCWSSCDPQSSSNGIPTNNPWHEGDNWCLLEYQGIGGLEQSLEPLMCGEDNDAYTCQNEKAICDGHGCTPDDKSD</sequence>
<dbReference type="GeneID" id="81395100"/>
<feature type="signal peptide" evidence="1">
    <location>
        <begin position="1"/>
        <end position="19"/>
    </location>
</feature>
<dbReference type="RefSeq" id="XP_056511545.1">
    <property type="nucleotide sequence ID" value="XM_056655932.1"/>
</dbReference>
<evidence type="ECO:0000256" key="1">
    <source>
        <dbReference type="SAM" id="SignalP"/>
    </source>
</evidence>
<evidence type="ECO:0000313" key="2">
    <source>
        <dbReference type="EMBL" id="KAJ5095994.1"/>
    </source>
</evidence>
<gene>
    <name evidence="2" type="ORF">NUU61_005350</name>
</gene>
<feature type="chain" id="PRO_5040916999" evidence="1">
    <location>
        <begin position="20"/>
        <end position="142"/>
    </location>
</feature>
<name>A0A9W9F9E6_9EURO</name>
<dbReference type="AlphaFoldDB" id="A0A9W9F9E6"/>
<keyword evidence="3" id="KW-1185">Reference proteome</keyword>
<reference evidence="2" key="1">
    <citation type="submission" date="2022-11" db="EMBL/GenBank/DDBJ databases">
        <authorList>
            <person name="Petersen C."/>
        </authorList>
    </citation>
    <scope>NUCLEOTIDE SEQUENCE</scope>
    <source>
        <strain evidence="2">IBT 34128</strain>
    </source>
</reference>
<dbReference type="EMBL" id="JAPMSZ010000007">
    <property type="protein sequence ID" value="KAJ5095994.1"/>
    <property type="molecule type" value="Genomic_DNA"/>
</dbReference>
<evidence type="ECO:0000313" key="3">
    <source>
        <dbReference type="Proteomes" id="UP001141434"/>
    </source>
</evidence>
<comment type="caution">
    <text evidence="2">The sequence shown here is derived from an EMBL/GenBank/DDBJ whole genome shotgun (WGS) entry which is preliminary data.</text>
</comment>
<proteinExistence type="predicted"/>
<accession>A0A9W9F9E6</accession>
<dbReference type="Proteomes" id="UP001141434">
    <property type="component" value="Unassembled WGS sequence"/>
</dbReference>
<keyword evidence="1" id="KW-0732">Signal</keyword>
<protein>
    <submittedName>
        <fullName evidence="2">Uncharacterized protein</fullName>
    </submittedName>
</protein>
<organism evidence="2 3">
    <name type="scientific">Penicillium alfredii</name>
    <dbReference type="NCBI Taxonomy" id="1506179"/>
    <lineage>
        <taxon>Eukaryota</taxon>
        <taxon>Fungi</taxon>
        <taxon>Dikarya</taxon>
        <taxon>Ascomycota</taxon>
        <taxon>Pezizomycotina</taxon>
        <taxon>Eurotiomycetes</taxon>
        <taxon>Eurotiomycetidae</taxon>
        <taxon>Eurotiales</taxon>
        <taxon>Aspergillaceae</taxon>
        <taxon>Penicillium</taxon>
    </lineage>
</organism>